<dbReference type="SUPFAM" id="SSF47384">
    <property type="entry name" value="Homodimeric domain of signal transducing histidine kinase"/>
    <property type="match status" value="1"/>
</dbReference>
<dbReference type="InterPro" id="IPR003661">
    <property type="entry name" value="HisK_dim/P_dom"/>
</dbReference>
<evidence type="ECO:0000259" key="4">
    <source>
        <dbReference type="PROSITE" id="PS50109"/>
    </source>
</evidence>
<dbReference type="Pfam" id="PF00512">
    <property type="entry name" value="HisKA"/>
    <property type="match status" value="1"/>
</dbReference>
<feature type="region of interest" description="Disordered" evidence="3">
    <location>
        <begin position="1"/>
        <end position="35"/>
    </location>
</feature>
<dbReference type="InterPro" id="IPR035965">
    <property type="entry name" value="PAS-like_dom_sf"/>
</dbReference>
<dbReference type="Pfam" id="PF13426">
    <property type="entry name" value="PAS_9"/>
    <property type="match status" value="1"/>
</dbReference>
<dbReference type="SUPFAM" id="SSF55874">
    <property type="entry name" value="ATPase domain of HSP90 chaperone/DNA topoisomerase II/histidine kinase"/>
    <property type="match status" value="1"/>
</dbReference>
<dbReference type="Gene3D" id="3.40.50.2300">
    <property type="match status" value="1"/>
</dbReference>
<feature type="domain" description="PAC" evidence="6">
    <location>
        <begin position="529"/>
        <end position="581"/>
    </location>
</feature>
<dbReference type="AlphaFoldDB" id="A0AAD9IBF9"/>
<dbReference type="SUPFAM" id="SSF55785">
    <property type="entry name" value="PYP-like sensor domain (PAS domain)"/>
    <property type="match status" value="1"/>
</dbReference>
<dbReference type="PROSITE" id="PS50109">
    <property type="entry name" value="HIS_KIN"/>
    <property type="match status" value="1"/>
</dbReference>
<dbReference type="InterPro" id="IPR005467">
    <property type="entry name" value="His_kinase_dom"/>
</dbReference>
<dbReference type="InterPro" id="IPR003594">
    <property type="entry name" value="HATPase_dom"/>
</dbReference>
<dbReference type="Proteomes" id="UP001217918">
    <property type="component" value="Unassembled WGS sequence"/>
</dbReference>
<evidence type="ECO:0000313" key="8">
    <source>
        <dbReference type="Proteomes" id="UP001217918"/>
    </source>
</evidence>
<dbReference type="PANTHER" id="PTHR43719:SF30">
    <property type="entry name" value="TWO-COMPONENT SYSTEM RESPONSE REGULATOR"/>
    <property type="match status" value="1"/>
</dbReference>
<evidence type="ECO:0000256" key="3">
    <source>
        <dbReference type="SAM" id="MobiDB-lite"/>
    </source>
</evidence>
<dbReference type="PRINTS" id="PR00344">
    <property type="entry name" value="BCTRLSENSOR"/>
</dbReference>
<name>A0AAD9IBF9_9PEZI</name>
<dbReference type="SMART" id="SM00448">
    <property type="entry name" value="REC"/>
    <property type="match status" value="1"/>
</dbReference>
<accession>A0AAD9IBF9</accession>
<gene>
    <name evidence="7" type="ORF">P8C59_008046</name>
</gene>
<protein>
    <submittedName>
        <fullName evidence="7">Uncharacterized protein</fullName>
    </submittedName>
</protein>
<dbReference type="Pfam" id="PF26131">
    <property type="entry name" value="PAS-like"/>
    <property type="match status" value="1"/>
</dbReference>
<dbReference type="InterPro" id="IPR050956">
    <property type="entry name" value="2C_system_His_kinase"/>
</dbReference>
<evidence type="ECO:0000256" key="1">
    <source>
        <dbReference type="ARBA" id="ARBA00022553"/>
    </source>
</evidence>
<evidence type="ECO:0000313" key="7">
    <source>
        <dbReference type="EMBL" id="KAK2073797.1"/>
    </source>
</evidence>
<dbReference type="InterPro" id="IPR001789">
    <property type="entry name" value="Sig_transdc_resp-reg_receiver"/>
</dbReference>
<dbReference type="Gene3D" id="3.30.450.20">
    <property type="entry name" value="PAS domain"/>
    <property type="match status" value="2"/>
</dbReference>
<dbReference type="PROSITE" id="PS50113">
    <property type="entry name" value="PAC"/>
    <property type="match status" value="1"/>
</dbReference>
<evidence type="ECO:0000259" key="5">
    <source>
        <dbReference type="PROSITE" id="PS50110"/>
    </source>
</evidence>
<dbReference type="InterPro" id="IPR036890">
    <property type="entry name" value="HATPase_C_sf"/>
</dbReference>
<feature type="domain" description="Histidine kinase" evidence="4">
    <location>
        <begin position="599"/>
        <end position="871"/>
    </location>
</feature>
<keyword evidence="8" id="KW-1185">Reference proteome</keyword>
<dbReference type="Gene3D" id="3.30.565.10">
    <property type="entry name" value="Histidine kinase-like ATPase, C-terminal domain"/>
    <property type="match status" value="1"/>
</dbReference>
<dbReference type="InterPro" id="IPR058846">
    <property type="entry name" value="PAS-like"/>
</dbReference>
<dbReference type="Gene3D" id="1.10.287.130">
    <property type="match status" value="1"/>
</dbReference>
<dbReference type="CDD" id="cd17546">
    <property type="entry name" value="REC_hyHK_CKI1_RcsC-like"/>
    <property type="match status" value="1"/>
</dbReference>
<dbReference type="InterPro" id="IPR011006">
    <property type="entry name" value="CheY-like_superfamily"/>
</dbReference>
<dbReference type="PROSITE" id="PS50110">
    <property type="entry name" value="RESPONSE_REGULATORY"/>
    <property type="match status" value="1"/>
</dbReference>
<proteinExistence type="predicted"/>
<dbReference type="Pfam" id="PF00072">
    <property type="entry name" value="Response_reg"/>
    <property type="match status" value="1"/>
</dbReference>
<dbReference type="InterPro" id="IPR000700">
    <property type="entry name" value="PAS-assoc_C"/>
</dbReference>
<dbReference type="PANTHER" id="PTHR43719">
    <property type="entry name" value="TWO-COMPONENT HISTIDINE KINASE"/>
    <property type="match status" value="1"/>
</dbReference>
<comment type="caution">
    <text evidence="7">The sequence shown here is derived from an EMBL/GenBank/DDBJ whole genome shotgun (WGS) entry which is preliminary data.</text>
</comment>
<reference evidence="7" key="1">
    <citation type="journal article" date="2023" name="Mol. Plant Microbe Interact.">
        <title>Elucidating the Obligate Nature and Biological Capacity of an Invasive Fungal Corn Pathogen.</title>
        <authorList>
            <person name="MacCready J.S."/>
            <person name="Roggenkamp E.M."/>
            <person name="Gdanetz K."/>
            <person name="Chilvers M.I."/>
        </authorList>
    </citation>
    <scope>NUCLEOTIDE SEQUENCE</scope>
    <source>
        <strain evidence="7">PM02</strain>
    </source>
</reference>
<dbReference type="InterPro" id="IPR004358">
    <property type="entry name" value="Sig_transdc_His_kin-like_C"/>
</dbReference>
<dbReference type="InterPro" id="IPR036097">
    <property type="entry name" value="HisK_dim/P_sf"/>
</dbReference>
<dbReference type="SMART" id="SM00388">
    <property type="entry name" value="HisKA"/>
    <property type="match status" value="1"/>
</dbReference>
<sequence length="1127" mass="125164">MSGVQESGEGVTTLRMPKAQVTSSSPARSSSTPRSWPWNEVVASARSPDGRAFHSPTVQQLHGIGIVEFFEQDHRPTFIIDLTNHANFQPGPLHVVFANASLRASHAVQELLQADTNDPDHKPDFPRFKAWAISSGKRHPKLMGMSYRDAWTEIWDDIEPHFINAWNYGQAILKHDDQLFVTRNGFLEETFFDWSVVPLVGSDGSVVGIYNPAFDNTRRKVNERRLQTLRELGEKTSEARNVKGFWAQVLKALEYNPFDVPLALIYSVSEDSDSEVSSMHSGSVSNPPQVILEGSLGIGRDHPTAVPSIDLRTSDAGFAPYMRESMAHSDSPVVLSKDEGTLPGHLIEGLKWRGFGDPCRTIVVFPVHPTTVGDSVVGFIVLGVNPRLQYNEDYQLFVKLVTRQLATSMASVVLFEEEIKRGQRAAQLAALDRQELSLQLRLRTQEAVESEYRFSRMAAFGPVGMFITDGLGKITYCNDMWWKISGHERKASTIDSWMQSIRDEDRLGVEAAWRKLVNDKVAVTHEFRFRGSRQVIDGNSVETWVLMSAYPEKNDGGDLKSIFGCLTDISQQKWAEDFQKQRREEAVEMKRQQENFIDITSHEMRNPLSAILQCADEIAASIGQYLSSDSAPAQSSTLHGLLDGCAEAASTITLCASHQKRIVDDILTLSKLDSQLLLVTPVDVQPVEVVRNVLRMFDSELNSGNIDIAFDVDPVYNELEVDWVKLDPSRMRQVLINLLTNAIKFTQGRLQRSIIVRLGASKHNSILPPSYFPSRQTADKDLTDKNGWGDGDKLNIHVSVTDTGPGLDDDEKKILFQRFSQTTPRTHVQYGGSGLGLFICRMLTELQGGQIGVESKKGVGSSFAFYIKARKVANPDPDPRGIVPTPRSSPAKIQPVPGPIDNVPRRIPAVISSRETRDAAVLAPRDLAQLPQTRCTKPDAAPAQQFDVLIVEDNLVNQKVLQRQLKIWGNNTHVANHGGEALEALSRSRFWSREMSPISITSAPPPAPTIEPSSSVAAETGRSTINISVILMDLEMPVMDGMTCARKIRELEAEGTIVRHIPIIAVTAYARPEQIESAKAAGIDDVISKPFRIPDLLPKIKELVNKYNTNTITFSTPYSVADVEEIE</sequence>
<dbReference type="NCBIfam" id="TIGR00229">
    <property type="entry name" value="sensory_box"/>
    <property type="match status" value="1"/>
</dbReference>
<dbReference type="EMBL" id="JAQQPM010000007">
    <property type="protein sequence ID" value="KAK2073797.1"/>
    <property type="molecule type" value="Genomic_DNA"/>
</dbReference>
<feature type="region of interest" description="Disordered" evidence="3">
    <location>
        <begin position="876"/>
        <end position="900"/>
    </location>
</feature>
<feature type="domain" description="Response regulatory" evidence="5">
    <location>
        <begin position="947"/>
        <end position="1104"/>
    </location>
</feature>
<keyword evidence="1 2" id="KW-0597">Phosphoprotein</keyword>
<dbReference type="GO" id="GO:0000155">
    <property type="term" value="F:phosphorelay sensor kinase activity"/>
    <property type="evidence" value="ECO:0007669"/>
    <property type="project" value="InterPro"/>
</dbReference>
<dbReference type="SMART" id="SM00387">
    <property type="entry name" value="HATPase_c"/>
    <property type="match status" value="1"/>
</dbReference>
<dbReference type="Pfam" id="PF02518">
    <property type="entry name" value="HATPase_c"/>
    <property type="match status" value="1"/>
</dbReference>
<feature type="compositionally biased region" description="Low complexity" evidence="3">
    <location>
        <begin position="22"/>
        <end position="35"/>
    </location>
</feature>
<dbReference type="CDD" id="cd00082">
    <property type="entry name" value="HisKA"/>
    <property type="match status" value="1"/>
</dbReference>
<dbReference type="SUPFAM" id="SSF52172">
    <property type="entry name" value="CheY-like"/>
    <property type="match status" value="1"/>
</dbReference>
<organism evidence="7 8">
    <name type="scientific">Phyllachora maydis</name>
    <dbReference type="NCBI Taxonomy" id="1825666"/>
    <lineage>
        <taxon>Eukaryota</taxon>
        <taxon>Fungi</taxon>
        <taxon>Dikarya</taxon>
        <taxon>Ascomycota</taxon>
        <taxon>Pezizomycotina</taxon>
        <taxon>Sordariomycetes</taxon>
        <taxon>Sordariomycetidae</taxon>
        <taxon>Phyllachorales</taxon>
        <taxon>Phyllachoraceae</taxon>
        <taxon>Phyllachora</taxon>
    </lineage>
</organism>
<dbReference type="CDD" id="cd00130">
    <property type="entry name" value="PAS"/>
    <property type="match status" value="1"/>
</dbReference>
<dbReference type="InterPro" id="IPR000014">
    <property type="entry name" value="PAS"/>
</dbReference>
<evidence type="ECO:0000259" key="6">
    <source>
        <dbReference type="PROSITE" id="PS50113"/>
    </source>
</evidence>
<feature type="modified residue" description="4-aspartylphosphate" evidence="2">
    <location>
        <position position="1033"/>
    </location>
</feature>
<evidence type="ECO:0000256" key="2">
    <source>
        <dbReference type="PROSITE-ProRule" id="PRU00169"/>
    </source>
</evidence>